<sequence length="106" mass="11740">MDLGVLAYEPSTMDRGPSDGPLVRPWIWASARSCGDQRRITPTVCGPIHGRGWPPSDVTCNFRKLLSCPSRIWGVTTSPPWDHSSSNEIQAVTKRVEEELTTQSSM</sequence>
<proteinExistence type="predicted"/>
<dbReference type="AlphaFoldDB" id="M1DZD3"/>
<keyword evidence="3" id="KW-1185">Reference proteome</keyword>
<evidence type="ECO:0000313" key="2">
    <source>
        <dbReference type="EnsemblPlants" id="PGSC0003DMT400096851"/>
    </source>
</evidence>
<dbReference type="Gramene" id="PGSC0003DMT400096851">
    <property type="protein sequence ID" value="PGSC0003DMT400096851"/>
    <property type="gene ID" value="PGSC0003DMG400046422"/>
</dbReference>
<dbReference type="HOGENOM" id="CLU_2227923_0_0_1"/>
<protein>
    <submittedName>
        <fullName evidence="2">Uncharacterized protein</fullName>
    </submittedName>
</protein>
<evidence type="ECO:0000256" key="1">
    <source>
        <dbReference type="SAM" id="MobiDB-lite"/>
    </source>
</evidence>
<dbReference type="EnsemblPlants" id="PGSC0003DMT400096851">
    <property type="protein sequence ID" value="PGSC0003DMT400096851"/>
    <property type="gene ID" value="PGSC0003DMG400046422"/>
</dbReference>
<reference evidence="3" key="1">
    <citation type="journal article" date="2011" name="Nature">
        <title>Genome sequence and analysis of the tuber crop potato.</title>
        <authorList>
            <consortium name="The Potato Genome Sequencing Consortium"/>
        </authorList>
    </citation>
    <scope>NUCLEOTIDE SEQUENCE [LARGE SCALE GENOMIC DNA]</scope>
    <source>
        <strain evidence="3">cv. DM1-3 516 R44</strain>
    </source>
</reference>
<feature type="region of interest" description="Disordered" evidence="1">
    <location>
        <begin position="1"/>
        <end position="20"/>
    </location>
</feature>
<dbReference type="Proteomes" id="UP000011115">
    <property type="component" value="Unassembled WGS sequence"/>
</dbReference>
<name>M1DZD3_SOLTU</name>
<reference evidence="2" key="2">
    <citation type="submission" date="2015-06" db="UniProtKB">
        <authorList>
            <consortium name="EnsemblPlants"/>
        </authorList>
    </citation>
    <scope>IDENTIFICATION</scope>
    <source>
        <strain evidence="2">DM1-3 516 R44</strain>
    </source>
</reference>
<evidence type="ECO:0000313" key="3">
    <source>
        <dbReference type="Proteomes" id="UP000011115"/>
    </source>
</evidence>
<accession>M1DZD3</accession>
<dbReference type="InParanoid" id="M1DZD3"/>
<organism evidence="2 3">
    <name type="scientific">Solanum tuberosum</name>
    <name type="common">Potato</name>
    <dbReference type="NCBI Taxonomy" id="4113"/>
    <lineage>
        <taxon>Eukaryota</taxon>
        <taxon>Viridiplantae</taxon>
        <taxon>Streptophyta</taxon>
        <taxon>Embryophyta</taxon>
        <taxon>Tracheophyta</taxon>
        <taxon>Spermatophyta</taxon>
        <taxon>Magnoliopsida</taxon>
        <taxon>eudicotyledons</taxon>
        <taxon>Gunneridae</taxon>
        <taxon>Pentapetalae</taxon>
        <taxon>asterids</taxon>
        <taxon>lamiids</taxon>
        <taxon>Solanales</taxon>
        <taxon>Solanaceae</taxon>
        <taxon>Solanoideae</taxon>
        <taxon>Solaneae</taxon>
        <taxon>Solanum</taxon>
    </lineage>
</organism>
<dbReference type="PaxDb" id="4113-PGSC0003DMT400096851"/>